<sequence length="127" mass="14979">MRRQLLAEIQWQNQRLQHMDKQLKGIGYYLSGDFFYGDALEEKSEEELIAYLIGKSIFYDEQYSRLQQPGIGGMELFELLGEAVPEEILSKVYGKQWVYDWMERVKDGEKNAADLLEYLREAGDERQ</sequence>
<evidence type="ECO:0000313" key="1">
    <source>
        <dbReference type="EMBL" id="MCP8967800.1"/>
    </source>
</evidence>
<dbReference type="RefSeq" id="WP_254757714.1">
    <property type="nucleotide sequence ID" value="NZ_JANCLT010000002.1"/>
</dbReference>
<gene>
    <name evidence="1" type="ORF">NK662_04515</name>
</gene>
<proteinExistence type="predicted"/>
<accession>A0AA41X7L9</accession>
<dbReference type="AlphaFoldDB" id="A0AA41X7L9"/>
<protein>
    <submittedName>
        <fullName evidence="1">Uncharacterized protein</fullName>
    </submittedName>
</protein>
<reference evidence="1" key="1">
    <citation type="submission" date="2022-07" db="EMBL/GenBank/DDBJ databases">
        <authorList>
            <person name="Li W.-J."/>
            <person name="Deng Q.-Q."/>
        </authorList>
    </citation>
    <scope>NUCLEOTIDE SEQUENCE</scope>
    <source>
        <strain evidence="1">SYSU M60031</strain>
    </source>
</reference>
<name>A0AA41X7L9_9BACI</name>
<dbReference type="EMBL" id="JANCLT010000002">
    <property type="protein sequence ID" value="MCP8967800.1"/>
    <property type="molecule type" value="Genomic_DNA"/>
</dbReference>
<dbReference type="Proteomes" id="UP001156102">
    <property type="component" value="Unassembled WGS sequence"/>
</dbReference>
<evidence type="ECO:0000313" key="2">
    <source>
        <dbReference type="Proteomes" id="UP001156102"/>
    </source>
</evidence>
<organism evidence="1 2">
    <name type="scientific">Ectobacillus ponti</name>
    <dbReference type="NCBI Taxonomy" id="2961894"/>
    <lineage>
        <taxon>Bacteria</taxon>
        <taxon>Bacillati</taxon>
        <taxon>Bacillota</taxon>
        <taxon>Bacilli</taxon>
        <taxon>Bacillales</taxon>
        <taxon>Bacillaceae</taxon>
        <taxon>Ectobacillus</taxon>
    </lineage>
</organism>
<keyword evidence="2" id="KW-1185">Reference proteome</keyword>
<comment type="caution">
    <text evidence="1">The sequence shown here is derived from an EMBL/GenBank/DDBJ whole genome shotgun (WGS) entry which is preliminary data.</text>
</comment>